<evidence type="ECO:0000313" key="1">
    <source>
        <dbReference type="EMBL" id="BDD00477.1"/>
    </source>
</evidence>
<dbReference type="EMBL" id="AP025293">
    <property type="protein sequence ID" value="BDD00477.1"/>
    <property type="molecule type" value="Genomic_DNA"/>
</dbReference>
<evidence type="ECO:0000313" key="2">
    <source>
        <dbReference type="Proteomes" id="UP001354989"/>
    </source>
</evidence>
<sequence length="77" mass="8901">MSNKNIIVQKLEKVKELNQESLQQAFFATVRKPSCLPLDKIPSERMKVAVLNQKLTDLGILTDQQAFPFLNLNNRFR</sequence>
<geneLocation type="plasmid" evidence="1 2">
    <name>pPP1</name>
</geneLocation>
<proteinExistence type="predicted"/>
<keyword evidence="1" id="KW-0614">Plasmid</keyword>
<dbReference type="RefSeq" id="WP_332921499.1">
    <property type="nucleotide sequence ID" value="NZ_AP025293.1"/>
</dbReference>
<name>A0ABN6LGL5_9BACT</name>
<gene>
    <name evidence="1" type="ORF">PEPS_27570</name>
</gene>
<accession>A0ABN6LGL5</accession>
<dbReference type="Proteomes" id="UP001354989">
    <property type="component" value="Plasmid pPP1"/>
</dbReference>
<reference evidence="1 2" key="1">
    <citation type="submission" date="2021-12" db="EMBL/GenBank/DDBJ databases">
        <title>Genome sequencing of bacteria with rrn-lacking chromosome and rrn-plasmid.</title>
        <authorList>
            <person name="Anda M."/>
            <person name="Iwasaki W."/>
        </authorList>
    </citation>
    <scope>NUCLEOTIDE SEQUENCE [LARGE SCALE GENOMIC DNA]</scope>
    <source>
        <strain evidence="1 2">NBRC 101262</strain>
        <plasmid evidence="1 2">pPP1</plasmid>
    </source>
</reference>
<protein>
    <submittedName>
        <fullName evidence="1">Uncharacterized protein</fullName>
    </submittedName>
</protein>
<keyword evidence="2" id="KW-1185">Reference proteome</keyword>
<organism evidence="1 2">
    <name type="scientific">Persicobacter psychrovividus</name>
    <dbReference type="NCBI Taxonomy" id="387638"/>
    <lineage>
        <taxon>Bacteria</taxon>
        <taxon>Pseudomonadati</taxon>
        <taxon>Bacteroidota</taxon>
        <taxon>Cytophagia</taxon>
        <taxon>Cytophagales</taxon>
        <taxon>Persicobacteraceae</taxon>
        <taxon>Persicobacter</taxon>
    </lineage>
</organism>